<reference evidence="2 3" key="1">
    <citation type="submission" date="2023-03" db="EMBL/GenBank/DDBJ databases">
        <title>High recombination rates correlate with genetic variation in Cardiocondyla obscurior ants.</title>
        <authorList>
            <person name="Errbii M."/>
        </authorList>
    </citation>
    <scope>NUCLEOTIDE SEQUENCE [LARGE SCALE GENOMIC DNA]</scope>
    <source>
        <strain evidence="2">Alpha-2009</strain>
        <tissue evidence="2">Whole body</tissue>
    </source>
</reference>
<feature type="compositionally biased region" description="Polar residues" evidence="1">
    <location>
        <begin position="87"/>
        <end position="101"/>
    </location>
</feature>
<protein>
    <submittedName>
        <fullName evidence="2">Uncharacterized protein</fullName>
    </submittedName>
</protein>
<sequence length="530" mass="57691">MPAKKEEKKEYQPPKIISDVLVKSGSRRPGPKSRKTENFCAIRSCAGSPPPPETSTLGVGESNSRPGSPLSRTESPCDTVVLDSLEESASSDMSIRTTASGSAKRYRRPQTPICKMRRCETDATEPSDAEEFNTPLRKKRGRPIVTGDGVEVRAIKAKKLELQRLEEEIRTAQEILNSAYDPADFRSKKRTVMAQRLEEEMSHLPPRDIVAQVLQAAQQADTVAAKSTNLNGRFVRILREAALKIQVGTDALIGKQPTNLHDTEKEINTENQEIQRLKDEISKLPPAIRPALRGVRRVLEDVDESILVKKPTTSTADSAKDLEAKWEKKFSSFAEEMKSEMRRMVSAFTQHAASADTATGAQKNAPSANATKGAAKGRPVPGDSVGKDEKGSKKRETKTTLSPSSVGKGSGQKTGASTSASKTGGKPTTIHRPEEQKWSQVVGRKAARKQARQTTNSSAAPALNIKKAGGKNQRDNNAAQKQQPSRKIVQSAGADNTPKQGKKKSRRRIPRTAAIVLNCPPDRISAVMGR</sequence>
<proteinExistence type="predicted"/>
<gene>
    <name evidence="2" type="ORF">PUN28_020880</name>
</gene>
<feature type="compositionally biased region" description="Polar residues" evidence="1">
    <location>
        <begin position="355"/>
        <end position="370"/>
    </location>
</feature>
<dbReference type="AlphaFoldDB" id="A0AAW2EB96"/>
<accession>A0AAW2EB96</accession>
<feature type="compositionally biased region" description="Basic residues" evidence="1">
    <location>
        <begin position="500"/>
        <end position="510"/>
    </location>
</feature>
<feature type="compositionally biased region" description="Basic and acidic residues" evidence="1">
    <location>
        <begin position="1"/>
        <end position="12"/>
    </location>
</feature>
<comment type="caution">
    <text evidence="2">The sequence shown here is derived from an EMBL/GenBank/DDBJ whole genome shotgun (WGS) entry which is preliminary data.</text>
</comment>
<keyword evidence="3" id="KW-1185">Reference proteome</keyword>
<evidence type="ECO:0000256" key="1">
    <source>
        <dbReference type="SAM" id="MobiDB-lite"/>
    </source>
</evidence>
<evidence type="ECO:0000313" key="3">
    <source>
        <dbReference type="Proteomes" id="UP001430953"/>
    </source>
</evidence>
<dbReference type="EMBL" id="JADYXP020000030">
    <property type="protein sequence ID" value="KAL0098937.1"/>
    <property type="molecule type" value="Genomic_DNA"/>
</dbReference>
<evidence type="ECO:0000313" key="2">
    <source>
        <dbReference type="EMBL" id="KAL0098937.1"/>
    </source>
</evidence>
<feature type="compositionally biased region" description="Polar residues" evidence="1">
    <location>
        <begin position="54"/>
        <end position="76"/>
    </location>
</feature>
<feature type="compositionally biased region" description="Polar residues" evidence="1">
    <location>
        <begin position="399"/>
        <end position="422"/>
    </location>
</feature>
<organism evidence="2 3">
    <name type="scientific">Cardiocondyla obscurior</name>
    <dbReference type="NCBI Taxonomy" id="286306"/>
    <lineage>
        <taxon>Eukaryota</taxon>
        <taxon>Metazoa</taxon>
        <taxon>Ecdysozoa</taxon>
        <taxon>Arthropoda</taxon>
        <taxon>Hexapoda</taxon>
        <taxon>Insecta</taxon>
        <taxon>Pterygota</taxon>
        <taxon>Neoptera</taxon>
        <taxon>Endopterygota</taxon>
        <taxon>Hymenoptera</taxon>
        <taxon>Apocrita</taxon>
        <taxon>Aculeata</taxon>
        <taxon>Formicoidea</taxon>
        <taxon>Formicidae</taxon>
        <taxon>Myrmicinae</taxon>
        <taxon>Cardiocondyla</taxon>
    </lineage>
</organism>
<feature type="region of interest" description="Disordered" evidence="1">
    <location>
        <begin position="1"/>
        <end position="108"/>
    </location>
</feature>
<feature type="region of interest" description="Disordered" evidence="1">
    <location>
        <begin position="355"/>
        <end position="514"/>
    </location>
</feature>
<name>A0AAW2EB96_9HYME</name>
<feature type="compositionally biased region" description="Polar residues" evidence="1">
    <location>
        <begin position="475"/>
        <end position="485"/>
    </location>
</feature>
<dbReference type="Proteomes" id="UP001430953">
    <property type="component" value="Unassembled WGS sequence"/>
</dbReference>